<dbReference type="RefSeq" id="WP_317702916.1">
    <property type="nucleotide sequence ID" value="NZ_CP136921.1"/>
</dbReference>
<evidence type="ECO:0000313" key="3">
    <source>
        <dbReference type="Proteomes" id="UP001303211"/>
    </source>
</evidence>
<gene>
    <name evidence="2" type="ORF">P4826_05590</name>
</gene>
<keyword evidence="3" id="KW-1185">Reference proteome</keyword>
<evidence type="ECO:0000256" key="1">
    <source>
        <dbReference type="SAM" id="MobiDB-lite"/>
    </source>
</evidence>
<name>A0ABZ0J5L7_9BURK</name>
<dbReference type="EMBL" id="CP136921">
    <property type="protein sequence ID" value="WOO33550.1"/>
    <property type="molecule type" value="Genomic_DNA"/>
</dbReference>
<sequence length="111" mass="11814">MVHMGFALRALSSISSLCNPLLRSHSWHKPAPDSQPQLHAAPSVHASHTTPGAERRCAAAAQAAPAAAPRPTASTRPLRVILRQQDDGACRLLISGRMADVCAELDRLALH</sequence>
<accession>A0ABZ0J5L7</accession>
<dbReference type="Proteomes" id="UP001303211">
    <property type="component" value="Chromosome"/>
</dbReference>
<protein>
    <submittedName>
        <fullName evidence="2">Uncharacterized protein</fullName>
    </submittedName>
</protein>
<proteinExistence type="predicted"/>
<reference evidence="2 3" key="1">
    <citation type="submission" date="2023-03" db="EMBL/GenBank/DDBJ databases">
        <title>Diaphorobacter basophil sp. nov., isolated from a sewage-treatment plant.</title>
        <authorList>
            <person name="Yang K."/>
        </authorList>
    </citation>
    <scope>NUCLEOTIDE SEQUENCE [LARGE SCALE GENOMIC DNA]</scope>
    <source>
        <strain evidence="2 3">Y-1</strain>
    </source>
</reference>
<evidence type="ECO:0000313" key="2">
    <source>
        <dbReference type="EMBL" id="WOO33550.1"/>
    </source>
</evidence>
<organism evidence="2 3">
    <name type="scientific">Diaphorobacter limosus</name>
    <dbReference type="NCBI Taxonomy" id="3036128"/>
    <lineage>
        <taxon>Bacteria</taxon>
        <taxon>Pseudomonadati</taxon>
        <taxon>Pseudomonadota</taxon>
        <taxon>Betaproteobacteria</taxon>
        <taxon>Burkholderiales</taxon>
        <taxon>Comamonadaceae</taxon>
        <taxon>Diaphorobacter</taxon>
    </lineage>
</organism>
<feature type="compositionally biased region" description="Low complexity" evidence="1">
    <location>
        <begin position="58"/>
        <end position="77"/>
    </location>
</feature>
<feature type="region of interest" description="Disordered" evidence="1">
    <location>
        <begin position="25"/>
        <end position="77"/>
    </location>
</feature>